<proteinExistence type="predicted"/>
<gene>
    <name evidence="7" type="ORF">SG35_026320</name>
</gene>
<sequence>MVSILLSMFIFALTGAISPGPVNIIATGSGAAFGFRKTLPHITGASLAYTLIVFLSGSGLLAILEIFPGIFSLLQYLGAGFLLYMAYKLATAKTQAAAGHQNSRAPRLFEGMLAQGLNPKAWLVALSGCSIFVGASDQGQSYLFAFCIISALVCFFSIATWAAVGTLIQKYLSDTRHQVMFNRIMGLLLAATVLTIFQ</sequence>
<organism evidence="7 8">
    <name type="scientific">Thalassomonas actiniarum</name>
    <dbReference type="NCBI Taxonomy" id="485447"/>
    <lineage>
        <taxon>Bacteria</taxon>
        <taxon>Pseudomonadati</taxon>
        <taxon>Pseudomonadota</taxon>
        <taxon>Gammaproteobacteria</taxon>
        <taxon>Alteromonadales</taxon>
        <taxon>Colwelliaceae</taxon>
        <taxon>Thalassomonas</taxon>
    </lineage>
</organism>
<dbReference type="InterPro" id="IPR001123">
    <property type="entry name" value="LeuE-type"/>
</dbReference>
<keyword evidence="2" id="KW-1003">Cell membrane</keyword>
<keyword evidence="3 6" id="KW-0812">Transmembrane</keyword>
<accession>A0AAF0C6G4</accession>
<feature type="transmembrane region" description="Helical" evidence="6">
    <location>
        <begin position="180"/>
        <end position="197"/>
    </location>
</feature>
<evidence type="ECO:0000313" key="7">
    <source>
        <dbReference type="EMBL" id="WDE02040.1"/>
    </source>
</evidence>
<evidence type="ECO:0000256" key="1">
    <source>
        <dbReference type="ARBA" id="ARBA00004651"/>
    </source>
</evidence>
<evidence type="ECO:0000256" key="3">
    <source>
        <dbReference type="ARBA" id="ARBA00022692"/>
    </source>
</evidence>
<feature type="transmembrane region" description="Helical" evidence="6">
    <location>
        <begin position="142"/>
        <end position="168"/>
    </location>
</feature>
<reference evidence="7 8" key="1">
    <citation type="journal article" date="2015" name="Genome Announc.">
        <title>Draft Genome Sequences of Marine Isolates of Thalassomonas viridans and Thalassomonas actiniarum.</title>
        <authorList>
            <person name="Olonade I."/>
            <person name="van Zyl L.J."/>
            <person name="Trindade M."/>
        </authorList>
    </citation>
    <scope>NUCLEOTIDE SEQUENCE [LARGE SCALE GENOMIC DNA]</scope>
    <source>
        <strain evidence="7 8">A5K-106</strain>
    </source>
</reference>
<dbReference type="GO" id="GO:0005886">
    <property type="term" value="C:plasma membrane"/>
    <property type="evidence" value="ECO:0007669"/>
    <property type="project" value="UniProtKB-SubCell"/>
</dbReference>
<keyword evidence="8" id="KW-1185">Reference proteome</keyword>
<dbReference type="Proteomes" id="UP000032568">
    <property type="component" value="Chromosome"/>
</dbReference>
<evidence type="ECO:0000256" key="4">
    <source>
        <dbReference type="ARBA" id="ARBA00022989"/>
    </source>
</evidence>
<reference evidence="7 8" key="2">
    <citation type="journal article" date="2022" name="Mar. Drugs">
        <title>Bioassay-Guided Fractionation Leads to the Detection of Cholic Acid Generated by the Rare Thalassomonas sp.</title>
        <authorList>
            <person name="Pheiffer F."/>
            <person name="Schneider Y.K."/>
            <person name="Hansen E.H."/>
            <person name="Andersen J.H."/>
            <person name="Isaksson J."/>
            <person name="Busche T."/>
            <person name="R C."/>
            <person name="Kalinowski J."/>
            <person name="Zyl L.V."/>
            <person name="Trindade M."/>
        </authorList>
    </citation>
    <scope>NUCLEOTIDE SEQUENCE [LARGE SCALE GENOMIC DNA]</scope>
    <source>
        <strain evidence="7 8">A5K-106</strain>
    </source>
</reference>
<dbReference type="AlphaFoldDB" id="A0AAF0C6G4"/>
<name>A0AAF0C6G4_9GAMM</name>
<protein>
    <submittedName>
        <fullName evidence="7">LysE family translocator</fullName>
    </submittedName>
</protein>
<feature type="transmembrane region" description="Helical" evidence="6">
    <location>
        <begin position="47"/>
        <end position="67"/>
    </location>
</feature>
<dbReference type="GO" id="GO:0033228">
    <property type="term" value="P:cysteine export across plasma membrane"/>
    <property type="evidence" value="ECO:0007669"/>
    <property type="project" value="TreeGrafter"/>
</dbReference>
<evidence type="ECO:0000256" key="5">
    <source>
        <dbReference type="ARBA" id="ARBA00023136"/>
    </source>
</evidence>
<evidence type="ECO:0000256" key="2">
    <source>
        <dbReference type="ARBA" id="ARBA00022475"/>
    </source>
</evidence>
<dbReference type="EMBL" id="CP059735">
    <property type="protein sequence ID" value="WDE02040.1"/>
    <property type="molecule type" value="Genomic_DNA"/>
</dbReference>
<keyword evidence="5 6" id="KW-0472">Membrane</keyword>
<dbReference type="Pfam" id="PF01810">
    <property type="entry name" value="LysE"/>
    <property type="match status" value="1"/>
</dbReference>
<comment type="subcellular location">
    <subcellularLocation>
        <location evidence="1">Cell membrane</location>
        <topology evidence="1">Multi-pass membrane protein</topology>
    </subcellularLocation>
</comment>
<evidence type="ECO:0000256" key="6">
    <source>
        <dbReference type="SAM" id="Phobius"/>
    </source>
</evidence>
<dbReference type="GO" id="GO:0015171">
    <property type="term" value="F:amino acid transmembrane transporter activity"/>
    <property type="evidence" value="ECO:0007669"/>
    <property type="project" value="TreeGrafter"/>
</dbReference>
<dbReference type="PANTHER" id="PTHR30086:SF20">
    <property type="entry name" value="ARGININE EXPORTER PROTEIN ARGO-RELATED"/>
    <property type="match status" value="1"/>
</dbReference>
<dbReference type="KEGG" id="tact:SG35_026320"/>
<keyword evidence="4 6" id="KW-1133">Transmembrane helix</keyword>
<dbReference type="PANTHER" id="PTHR30086">
    <property type="entry name" value="ARGININE EXPORTER PROTEIN ARGO"/>
    <property type="match status" value="1"/>
</dbReference>
<evidence type="ECO:0000313" key="8">
    <source>
        <dbReference type="Proteomes" id="UP000032568"/>
    </source>
</evidence>